<reference evidence="2 3" key="1">
    <citation type="journal article" date="2020" name="Mol. Biol. Evol.">
        <title>Distinct Expression and Methylation Patterns for Genes with Different Fates following a Single Whole-Genome Duplication in Flowering Plants.</title>
        <authorList>
            <person name="Shi T."/>
            <person name="Rahmani R.S."/>
            <person name="Gugger P.F."/>
            <person name="Wang M."/>
            <person name="Li H."/>
            <person name="Zhang Y."/>
            <person name="Li Z."/>
            <person name="Wang Q."/>
            <person name="Van de Peer Y."/>
            <person name="Marchal K."/>
            <person name="Chen J."/>
        </authorList>
    </citation>
    <scope>NUCLEOTIDE SEQUENCE [LARGE SCALE GENOMIC DNA]</scope>
    <source>
        <tissue evidence="2">Leaf</tissue>
    </source>
</reference>
<comment type="caution">
    <text evidence="2">The sequence shown here is derived from an EMBL/GenBank/DDBJ whole genome shotgun (WGS) entry which is preliminary data.</text>
</comment>
<evidence type="ECO:0000256" key="1">
    <source>
        <dbReference type="SAM" id="MobiDB-lite"/>
    </source>
</evidence>
<evidence type="ECO:0000313" key="2">
    <source>
        <dbReference type="EMBL" id="DAD28249.1"/>
    </source>
</evidence>
<feature type="compositionally biased region" description="Basic and acidic residues" evidence="1">
    <location>
        <begin position="1"/>
        <end position="10"/>
    </location>
</feature>
<feature type="region of interest" description="Disordered" evidence="1">
    <location>
        <begin position="1"/>
        <end position="32"/>
    </location>
</feature>
<keyword evidence="3" id="KW-1185">Reference proteome</keyword>
<sequence length="88" mass="9912">MKSTMDHSKPGSEPTRSSNIEKKNLKARTTSMDFNDRWQMNSGREGTDVELPVQGRASACHRKSNNGNRTLVIEELNARLFQLCFGQA</sequence>
<gene>
    <name evidence="2" type="ORF">HUJ06_029717</name>
</gene>
<name>A0A822YAE6_NELNU</name>
<protein>
    <submittedName>
        <fullName evidence="2">Uncharacterized protein</fullName>
    </submittedName>
</protein>
<proteinExistence type="predicted"/>
<dbReference type="AlphaFoldDB" id="A0A822YAE6"/>
<evidence type="ECO:0000313" key="3">
    <source>
        <dbReference type="Proteomes" id="UP000607653"/>
    </source>
</evidence>
<accession>A0A822YAE6</accession>
<dbReference type="Proteomes" id="UP000607653">
    <property type="component" value="Unassembled WGS sequence"/>
</dbReference>
<organism evidence="2 3">
    <name type="scientific">Nelumbo nucifera</name>
    <name type="common">Sacred lotus</name>
    <dbReference type="NCBI Taxonomy" id="4432"/>
    <lineage>
        <taxon>Eukaryota</taxon>
        <taxon>Viridiplantae</taxon>
        <taxon>Streptophyta</taxon>
        <taxon>Embryophyta</taxon>
        <taxon>Tracheophyta</taxon>
        <taxon>Spermatophyta</taxon>
        <taxon>Magnoliopsida</taxon>
        <taxon>Proteales</taxon>
        <taxon>Nelumbonaceae</taxon>
        <taxon>Nelumbo</taxon>
    </lineage>
</organism>
<dbReference type="EMBL" id="DUZY01000002">
    <property type="protein sequence ID" value="DAD28249.1"/>
    <property type="molecule type" value="Genomic_DNA"/>
</dbReference>